<sequence>MARSTPFLGVFGRFGRSESLRTLDKVLRAVDLHPNLVPEAVKLTVVSLLMDAYAEDPREPDYRYAAELIGYVALGADGFTVANGEAAANDAERRIEAALADEDSLDAKLILLALHSSIVHPALKEAWQLESD</sequence>
<dbReference type="AlphaFoldDB" id="A0A8I1GEP4"/>
<dbReference type="Proteomes" id="UP000623250">
    <property type="component" value="Unassembled WGS sequence"/>
</dbReference>
<gene>
    <name evidence="2" type="ORF">JDN41_08460</name>
</gene>
<keyword evidence="3" id="KW-1185">Reference proteome</keyword>
<dbReference type="EMBL" id="JAEMUK010000015">
    <property type="protein sequence ID" value="MBJ7543589.1"/>
    <property type="molecule type" value="Genomic_DNA"/>
</dbReference>
<dbReference type="RefSeq" id="WP_037234595.1">
    <property type="nucleotide sequence ID" value="NZ_JAEMUK010000015.1"/>
</dbReference>
<feature type="coiled-coil region" evidence="1">
    <location>
        <begin position="81"/>
        <end position="108"/>
    </location>
</feature>
<protein>
    <submittedName>
        <fullName evidence="2">Uncharacterized protein</fullName>
    </submittedName>
</protein>
<evidence type="ECO:0000256" key="1">
    <source>
        <dbReference type="SAM" id="Coils"/>
    </source>
</evidence>
<organism evidence="2 3">
    <name type="scientific">Rhodomicrobium udaipurense</name>
    <dbReference type="NCBI Taxonomy" id="1202716"/>
    <lineage>
        <taxon>Bacteria</taxon>
        <taxon>Pseudomonadati</taxon>
        <taxon>Pseudomonadota</taxon>
        <taxon>Alphaproteobacteria</taxon>
        <taxon>Hyphomicrobiales</taxon>
        <taxon>Hyphomicrobiaceae</taxon>
        <taxon>Rhodomicrobium</taxon>
    </lineage>
</organism>
<proteinExistence type="predicted"/>
<evidence type="ECO:0000313" key="3">
    <source>
        <dbReference type="Proteomes" id="UP000623250"/>
    </source>
</evidence>
<comment type="caution">
    <text evidence="2">The sequence shown here is derived from an EMBL/GenBank/DDBJ whole genome shotgun (WGS) entry which is preliminary data.</text>
</comment>
<name>A0A8I1GEP4_9HYPH</name>
<reference evidence="2 3" key="1">
    <citation type="submission" date="2020-12" db="EMBL/GenBank/DDBJ databases">
        <title>Revised draft genomes of Rhodomicrobium vannielii ATCC 17100 and Rhodomicrobium udaipurense JA643.</title>
        <authorList>
            <person name="Conners E.M."/>
            <person name="Davenport E.J."/>
            <person name="Bose A."/>
        </authorList>
    </citation>
    <scope>NUCLEOTIDE SEQUENCE [LARGE SCALE GENOMIC DNA]</scope>
    <source>
        <strain evidence="2 3">JA643</strain>
    </source>
</reference>
<keyword evidence="1" id="KW-0175">Coiled coil</keyword>
<evidence type="ECO:0000313" key="2">
    <source>
        <dbReference type="EMBL" id="MBJ7543589.1"/>
    </source>
</evidence>
<accession>A0A8I1GEP4</accession>